<sequence>MPNAPSLNEISCQILTPFPNEVACKILTEAIRGRSILRAQRLRLVSKTWKECAPFWPLYLAHIALRTQQDGVSPTLRAIRQAAERVVKYSDPPPANSDAAAAAVREHIIGICPLRKLWMEELGHPDIWGRFPSNEHPRSFINKILSNSEQDHYDQTVMAMAASANQVALIKEILRSMHNVPGDRESVLNFALGVAAYKGYDETVSLFLDAYFPEKKTAVAIVVLYASKGNRLSTLELVLGQECGACTESLCEAAMAHTSSLEIYQKLFARAKERMQGNPDVNYLDLLGDHMVRMARRGAVPILEYLMQLEIPGPAYWMNCPSQSPPNLFQEAARAGQLETVDWFLKRHPAKRYDLAEAVRSGNLAVVQLLLRDDAGADVAHRLTPLEAAVEMEHEEMVRMLLVEGRYSLENERLGGKAMKRAKRLGLESMAELLLECGAVSNHQQPARANKTTTLQRRSKPISRPVFSRAPAHCTLGGTSATTTSIIIPVILLKLPRRMSSFAKLPTEIVHQILFEAVRARGTKRAQRLRFVNRAWKTAVDEAIVRHGAFAKWPNICAGEPKSDFERAPYWPKYTARAALVRPPPGGPETPGIIRRVAERVAKYGHPDTYSDDMLKGYIVEICKMSLLHFGLTKGQAVNDPASPTDPWLRLVGRKGHLKEKVIYEWLLLGAAIWMNQAGLVEELVQSMPREPCKNGPTFSASFYGLSIAAYKGDNLSTGLLFDVHESRYSAAEEVVLEYASKGNNPSTIELFVTPAYEGPYLDRAVFETTSLDVFQRLYPRARDIFECSRTWDELMLAMARRGVLPILDYLFGLYYPDPASPFAGELLETAARDGRAGTVVYLLEKGVPVRRRALEAAVRYGNPALVNLLLKRSSFALTSTHALAIAVEKEDDKVLGMLLEAGATRLLCSSRKEELVAEAREQGLESMEKLLREHWME</sequence>
<reference evidence="1 2" key="1">
    <citation type="submission" date="2023-01" db="EMBL/GenBank/DDBJ databases">
        <title>Analysis of 21 Apiospora genomes using comparative genomics revels a genus with tremendous synthesis potential of carbohydrate active enzymes and secondary metabolites.</title>
        <authorList>
            <person name="Sorensen T."/>
        </authorList>
    </citation>
    <scope>NUCLEOTIDE SEQUENCE [LARGE SCALE GENOMIC DNA]</scope>
    <source>
        <strain evidence="1 2">CBS 33761</strain>
    </source>
</reference>
<keyword evidence="2" id="KW-1185">Reference proteome</keyword>
<evidence type="ECO:0008006" key="3">
    <source>
        <dbReference type="Google" id="ProtNLM"/>
    </source>
</evidence>
<dbReference type="EMBL" id="JAQQWK010000012">
    <property type="protein sequence ID" value="KAK8022082.1"/>
    <property type="molecule type" value="Genomic_DNA"/>
</dbReference>
<accession>A0ABR1RVY7</accession>
<gene>
    <name evidence="1" type="ORF">PG993_012849</name>
</gene>
<organism evidence="1 2">
    <name type="scientific">Apiospora rasikravindrae</name>
    <dbReference type="NCBI Taxonomy" id="990691"/>
    <lineage>
        <taxon>Eukaryota</taxon>
        <taxon>Fungi</taxon>
        <taxon>Dikarya</taxon>
        <taxon>Ascomycota</taxon>
        <taxon>Pezizomycotina</taxon>
        <taxon>Sordariomycetes</taxon>
        <taxon>Xylariomycetidae</taxon>
        <taxon>Amphisphaeriales</taxon>
        <taxon>Apiosporaceae</taxon>
        <taxon>Apiospora</taxon>
    </lineage>
</organism>
<proteinExistence type="predicted"/>
<dbReference type="PANTHER" id="PTHR46586">
    <property type="entry name" value="ANKYRIN REPEAT-CONTAINING PROTEIN"/>
    <property type="match status" value="1"/>
</dbReference>
<dbReference type="PANTHER" id="PTHR46586:SF3">
    <property type="entry name" value="ANKYRIN REPEAT-CONTAINING PROTEIN"/>
    <property type="match status" value="1"/>
</dbReference>
<dbReference type="Pfam" id="PF12796">
    <property type="entry name" value="Ank_2"/>
    <property type="match status" value="1"/>
</dbReference>
<dbReference type="SMART" id="SM00248">
    <property type="entry name" value="ANK"/>
    <property type="match status" value="6"/>
</dbReference>
<name>A0ABR1RVY7_9PEZI</name>
<dbReference type="Gene3D" id="1.25.40.20">
    <property type="entry name" value="Ankyrin repeat-containing domain"/>
    <property type="match status" value="2"/>
</dbReference>
<dbReference type="InterPro" id="IPR036770">
    <property type="entry name" value="Ankyrin_rpt-contain_sf"/>
</dbReference>
<evidence type="ECO:0000313" key="1">
    <source>
        <dbReference type="EMBL" id="KAK8022082.1"/>
    </source>
</evidence>
<comment type="caution">
    <text evidence="1">The sequence shown here is derived from an EMBL/GenBank/DDBJ whole genome shotgun (WGS) entry which is preliminary data.</text>
</comment>
<dbReference type="InterPro" id="IPR002110">
    <property type="entry name" value="Ankyrin_rpt"/>
</dbReference>
<protein>
    <recommendedName>
        <fullName evidence="3">F-box domain-containing protein</fullName>
    </recommendedName>
</protein>
<dbReference type="SUPFAM" id="SSF140860">
    <property type="entry name" value="Pseudo ankyrin repeat-like"/>
    <property type="match status" value="1"/>
</dbReference>
<dbReference type="SUPFAM" id="SSF48403">
    <property type="entry name" value="Ankyrin repeat"/>
    <property type="match status" value="1"/>
</dbReference>
<dbReference type="InterPro" id="IPR052050">
    <property type="entry name" value="SecEffector_AnkRepeat"/>
</dbReference>
<evidence type="ECO:0000313" key="2">
    <source>
        <dbReference type="Proteomes" id="UP001444661"/>
    </source>
</evidence>
<dbReference type="Proteomes" id="UP001444661">
    <property type="component" value="Unassembled WGS sequence"/>
</dbReference>